<name>A0ABQ0CJ12_9HYPO</name>
<accession>A0ABQ0CJ12</accession>
<dbReference type="Proteomes" id="UP001562357">
    <property type="component" value="Unassembled WGS sequence"/>
</dbReference>
<proteinExistence type="predicted"/>
<dbReference type="EMBL" id="BAAFGZ010000043">
    <property type="protein sequence ID" value="GAB0133427.1"/>
    <property type="molecule type" value="Genomic_DNA"/>
</dbReference>
<organism evidence="1 2">
    <name type="scientific">Epichloe bromicola</name>
    <dbReference type="NCBI Taxonomy" id="79588"/>
    <lineage>
        <taxon>Eukaryota</taxon>
        <taxon>Fungi</taxon>
        <taxon>Dikarya</taxon>
        <taxon>Ascomycota</taxon>
        <taxon>Pezizomycotina</taxon>
        <taxon>Sordariomycetes</taxon>
        <taxon>Hypocreomycetidae</taxon>
        <taxon>Hypocreales</taxon>
        <taxon>Clavicipitaceae</taxon>
        <taxon>Epichloe</taxon>
    </lineage>
</organism>
<protein>
    <submittedName>
        <fullName evidence="1">Uncharacterized protein</fullName>
    </submittedName>
</protein>
<comment type="caution">
    <text evidence="1">The sequence shown here is derived from an EMBL/GenBank/DDBJ whole genome shotgun (WGS) entry which is preliminary data.</text>
</comment>
<gene>
    <name evidence="1" type="primary">g1837</name>
    <name evidence="1" type="ORF">EsDP_00001837</name>
</gene>
<evidence type="ECO:0000313" key="1">
    <source>
        <dbReference type="EMBL" id="GAB0133427.1"/>
    </source>
</evidence>
<keyword evidence="2" id="KW-1185">Reference proteome</keyword>
<sequence length="132" mass="13608">MYAGQLIGFAMAMTSAANANPDPQTDKAGDEVIASPPGCTKTIFGIPPWTAGLTRTIWTTTTTSTKYVDCGGCTAVAESYFPYGPGPVLLFTTAVTAAEPKTTSVLACGKPDCLSGTGNHTTERPQCTPTPV</sequence>
<reference evidence="2" key="1">
    <citation type="submission" date="2024-06" db="EMBL/GenBank/DDBJ databases">
        <title>Draft Genome Sequences of Epichloe bromicola Strains Isolated from Elymus ciliaris.</title>
        <authorList>
            <consortium name="Epichloe bromicola genome sequencing consortium"/>
            <person name="Miura A."/>
            <person name="Imano S."/>
            <person name="Ashida A."/>
            <person name="Sato I."/>
            <person name="Chiba S."/>
            <person name="Tanaka A."/>
            <person name="Camagna M."/>
            <person name="Takemoto D."/>
        </authorList>
    </citation>
    <scope>NUCLEOTIDE SEQUENCE [LARGE SCALE GENOMIC DNA]</scope>
    <source>
        <strain evidence="2">DP</strain>
    </source>
</reference>
<evidence type="ECO:0000313" key="2">
    <source>
        <dbReference type="Proteomes" id="UP001562357"/>
    </source>
</evidence>